<organism evidence="1 2">
    <name type="scientific">Pyrobaculum calidifontis (strain DSM 21063 / JCM 11548 / VA1)</name>
    <dbReference type="NCBI Taxonomy" id="410359"/>
    <lineage>
        <taxon>Archaea</taxon>
        <taxon>Thermoproteota</taxon>
        <taxon>Thermoprotei</taxon>
        <taxon>Thermoproteales</taxon>
        <taxon>Thermoproteaceae</taxon>
        <taxon>Pyrobaculum</taxon>
    </lineage>
</organism>
<dbReference type="STRING" id="410359.Pcal_0345"/>
<evidence type="ECO:0000313" key="2">
    <source>
        <dbReference type="Proteomes" id="UP000001431"/>
    </source>
</evidence>
<protein>
    <submittedName>
        <fullName evidence="1">Uncharacterized protein</fullName>
    </submittedName>
</protein>
<dbReference type="eggNOG" id="arCOG09818">
    <property type="taxonomic scope" value="Archaea"/>
</dbReference>
<sequence length="162" mass="18338">MELTVVPECYANACFAQKLVDILRAAHGVNPRVIHRRVSGRDRILNILKQLPQDNVLVIIDYEVGPARKYIDENFDLERVVEGIYVGVFRRSQSVVAVVFDPRIEEAFICRYLRERCNDVNWVRRVKSGEACIALVELFNGEAVAALLRKVGTAIVERLGGN</sequence>
<accession>A3MT13</accession>
<dbReference type="HOGENOM" id="CLU_1631710_0_0_2"/>
<name>A3MT13_PYRCJ</name>
<dbReference type="Proteomes" id="UP000001431">
    <property type="component" value="Chromosome"/>
</dbReference>
<evidence type="ECO:0000313" key="1">
    <source>
        <dbReference type="EMBL" id="ABO07780.1"/>
    </source>
</evidence>
<dbReference type="KEGG" id="pcl:Pcal_0345"/>
<dbReference type="AlphaFoldDB" id="A3MT13"/>
<dbReference type="EMBL" id="CP000561">
    <property type="protein sequence ID" value="ABO07780.1"/>
    <property type="molecule type" value="Genomic_DNA"/>
</dbReference>
<reference evidence="1" key="1">
    <citation type="submission" date="2007-02" db="EMBL/GenBank/DDBJ databases">
        <title>Complete sequence of Pyrobaculum calidifontis JCM 11548.</title>
        <authorList>
            <consortium name="US DOE Joint Genome Institute"/>
            <person name="Copeland A."/>
            <person name="Lucas S."/>
            <person name="Lapidus A."/>
            <person name="Barry K."/>
            <person name="Glavina del Rio T."/>
            <person name="Dalin E."/>
            <person name="Tice H."/>
            <person name="Pitluck S."/>
            <person name="Chain P."/>
            <person name="Malfatti S."/>
            <person name="Shin M."/>
            <person name="Vergez L."/>
            <person name="Schmutz J."/>
            <person name="Larimer F."/>
            <person name="Land M."/>
            <person name="Hauser L."/>
            <person name="Kyrpides N."/>
            <person name="Mikhailova N."/>
            <person name="Cozen A.E."/>
            <person name="Fitz-Gibbon S.T."/>
            <person name="House C.H."/>
            <person name="Saltikov C."/>
            <person name="Lowe T.M."/>
            <person name="Richardson P."/>
        </authorList>
    </citation>
    <scope>NUCLEOTIDE SEQUENCE [LARGE SCALE GENOMIC DNA]</scope>
    <source>
        <strain evidence="1">JCM 11548</strain>
    </source>
</reference>
<proteinExistence type="predicted"/>
<gene>
    <name evidence="1" type="ordered locus">Pcal_0345</name>
</gene>
<keyword evidence="2" id="KW-1185">Reference proteome</keyword>